<dbReference type="Proteomes" id="UP000183015">
    <property type="component" value="Unassembled WGS sequence"/>
</dbReference>
<dbReference type="RefSeq" id="WP_042442779.1">
    <property type="nucleotide sequence ID" value="NZ_BBPN01000003.1"/>
</dbReference>
<evidence type="ECO:0000259" key="1">
    <source>
        <dbReference type="Pfam" id="PF12680"/>
    </source>
</evidence>
<dbReference type="GO" id="GO:0016853">
    <property type="term" value="F:isomerase activity"/>
    <property type="evidence" value="ECO:0007669"/>
    <property type="project" value="UniProtKB-KW"/>
</dbReference>
<gene>
    <name evidence="2" type="ORF">SAMN05414137_107216</name>
</gene>
<name>A0A1H7P6B1_STRJI</name>
<evidence type="ECO:0000313" key="3">
    <source>
        <dbReference type="Proteomes" id="UP000183015"/>
    </source>
</evidence>
<proteinExistence type="predicted"/>
<reference evidence="3" key="1">
    <citation type="submission" date="2016-10" db="EMBL/GenBank/DDBJ databases">
        <authorList>
            <person name="Varghese N."/>
        </authorList>
    </citation>
    <scope>NUCLEOTIDE SEQUENCE [LARGE SCALE GENOMIC DNA]</scope>
    <source>
        <strain evidence="3">DSM 45096 / BCRC 16803 / CGMCC 4.1857 / CIP 109030 / JCM 12277 / KCTC 19219 / NBRC 100920 / 33214</strain>
    </source>
</reference>
<dbReference type="eggNOG" id="COG3631">
    <property type="taxonomic scope" value="Bacteria"/>
</dbReference>
<dbReference type="AlphaFoldDB" id="A0A1H7P6B1"/>
<keyword evidence="3" id="KW-1185">Reference proteome</keyword>
<dbReference type="OrthoDB" id="3681559at2"/>
<dbReference type="STRING" id="235985.SAMN05414137_107216"/>
<dbReference type="InterPro" id="IPR032710">
    <property type="entry name" value="NTF2-like_dom_sf"/>
</dbReference>
<feature type="domain" description="SnoaL-like" evidence="1">
    <location>
        <begin position="34"/>
        <end position="129"/>
    </location>
</feature>
<dbReference type="SUPFAM" id="SSF54427">
    <property type="entry name" value="NTF2-like"/>
    <property type="match status" value="1"/>
</dbReference>
<accession>A0A1H7P6B1</accession>
<dbReference type="InterPro" id="IPR037401">
    <property type="entry name" value="SnoaL-like"/>
</dbReference>
<keyword evidence="2" id="KW-0413">Isomerase</keyword>
<organism evidence="2 3">
    <name type="scientific">Streptacidiphilus jiangxiensis</name>
    <dbReference type="NCBI Taxonomy" id="235985"/>
    <lineage>
        <taxon>Bacteria</taxon>
        <taxon>Bacillati</taxon>
        <taxon>Actinomycetota</taxon>
        <taxon>Actinomycetes</taxon>
        <taxon>Kitasatosporales</taxon>
        <taxon>Streptomycetaceae</taxon>
        <taxon>Streptacidiphilus</taxon>
    </lineage>
</organism>
<dbReference type="Gene3D" id="3.10.450.50">
    <property type="match status" value="1"/>
</dbReference>
<sequence length="150" mass="17059">MSKTVSDDTPLVGADSPFFRIIREGLDGLVDGEDYYDLLADDVVIEFVITVPGYPRRVQGRQAIEDLYRDYGDYVTLHSADNLRVHRDPVTSVVVLEYEVHGTSVRTGRPYDNRFVSVVTVKDRKVVHWRDYLDPVAVFDAQGWPQGNRA</sequence>
<evidence type="ECO:0000313" key="2">
    <source>
        <dbReference type="EMBL" id="SEL30607.1"/>
    </source>
</evidence>
<protein>
    <submittedName>
        <fullName evidence="2">Ketosteroid isomerase-related protein</fullName>
    </submittedName>
</protein>
<dbReference type="EMBL" id="FOAZ01000007">
    <property type="protein sequence ID" value="SEL30607.1"/>
    <property type="molecule type" value="Genomic_DNA"/>
</dbReference>
<dbReference type="Pfam" id="PF12680">
    <property type="entry name" value="SnoaL_2"/>
    <property type="match status" value="1"/>
</dbReference>